<sequence length="999" mass="113781">MTQSQCESSYGIQNSVITKCFWCAINATKCSNNKYCNSSSMTSPKSHQDCNDADSMNTIKFSSSAICTIKKSNCFSYTYENACVSTLTGVDCFWNGSYCITKCEVVTFIPTSHQQCHNWNSNCMLNGISSSCQFLDCSQLYLDSDCNIYATKCFWNGVFCQIIGDCSYYSTETLCSNNKNSKGIPCFWNNSTSLCLEKTCLNIPTAPSNNSDCYNWLANCQFNANNNQCVEDCNLADDSFTTHDQCESYYANKSCTVKLDIIQCVDLPISCELAKKTQCYLDRVGNQCFYQESTQKCLLLTCSILVTNFTSHEQCNEKFKECTINHTLNGCQQLNDCNNYLIQKQCYFDQSNNQCEWIMSENKCTIKGCSTAQLIQYTAESCHQYFGDSCTVNQNLDGCEIGQTLCMNYNYQQCTSNGQMNLSRVDCFWNEEKSMCQERICANGPSNASSNSECTTFLSTCLKGDCRKKECFDYYYENDSACAATFEDKRCATNGIHCVLRMKCENVTSINGCTFDINQNPCVWIDKKCINKTCQTAHLSLTKYEQCNSYLPYCTVKQDGGCARKQSCQDYQFKEACQIDKEDFECIWDIHINKCFSNQCIDFCGDGIVSSQDEQCDDGNYLPYDGCYNCEYQCSLGCIQCEKDNHCVQCESQSFYLDTQSFQCKVIVSQDEQKPDEDENQYIECGQNKAIINNECITLCGNGVLDSNFEQCDDGNSYGGDGCSSFCIEEDSYKCINQENKLSSCTFIQQPIFNLILLSDRQNQTKILDLSFSQEVYLQAGLHFEQIVEFAIFPEIQFILSVVPLKNITSQLSNPHYQITVQFNSPVTDPILKINIQQNSILNQYDLDLQTHKKEILLGTPLVLSLATQERTNQVISMNNAIIYTTASISGLLLLTGNWIVFFNLLDLLQTLSYIRYMQYRFPPHLRQFLDTYTKISLKPILDQLKVDEFIAKLNGGTLPNQQTNHCFKLVLFNKCQRMLLLLHYFHYYLYYVLSNILK</sequence>
<dbReference type="Proteomes" id="UP000000600">
    <property type="component" value="Unassembled WGS sequence"/>
</dbReference>
<keyword evidence="3" id="KW-1015">Disulfide bond</keyword>
<dbReference type="EMBL" id="CT868317">
    <property type="protein sequence ID" value="CAK78577.1"/>
    <property type="molecule type" value="Genomic_DNA"/>
</dbReference>
<dbReference type="InParanoid" id="A0D6B0"/>
<keyword evidence="4" id="KW-0472">Membrane</keyword>
<dbReference type="NCBIfam" id="TIGR02232">
    <property type="entry name" value="myxo_disulf_rpt"/>
    <property type="match status" value="2"/>
</dbReference>
<dbReference type="RefSeq" id="XP_001445974.1">
    <property type="nucleotide sequence ID" value="XM_001445937.2"/>
</dbReference>
<evidence type="ECO:0000256" key="2">
    <source>
        <dbReference type="ARBA" id="ARBA00022737"/>
    </source>
</evidence>
<evidence type="ECO:0000256" key="1">
    <source>
        <dbReference type="ARBA" id="ARBA00022729"/>
    </source>
</evidence>
<dbReference type="Pfam" id="PF01508">
    <property type="entry name" value="Paramecium_SA"/>
    <property type="match status" value="6"/>
</dbReference>
<keyword evidence="4" id="KW-0812">Transmembrane</keyword>
<keyword evidence="2" id="KW-0677">Repeat</keyword>
<feature type="transmembrane region" description="Helical" evidence="4">
    <location>
        <begin position="881"/>
        <end position="906"/>
    </location>
</feature>
<dbReference type="KEGG" id="ptm:GSPATT00039309001"/>
<evidence type="ECO:0000313" key="5">
    <source>
        <dbReference type="EMBL" id="CAK78577.1"/>
    </source>
</evidence>
<dbReference type="AlphaFoldDB" id="A0D6B0"/>
<dbReference type="InterPro" id="IPR011936">
    <property type="entry name" value="Myxo_disulph_rpt"/>
</dbReference>
<dbReference type="OrthoDB" id="291007at2759"/>
<feature type="transmembrane region" description="Helical" evidence="4">
    <location>
        <begin position="979"/>
        <end position="998"/>
    </location>
</feature>
<protein>
    <recommendedName>
        <fullName evidence="7">EGF-like domain-containing protein</fullName>
    </recommendedName>
</protein>
<evidence type="ECO:0000256" key="3">
    <source>
        <dbReference type="ARBA" id="ARBA00023157"/>
    </source>
</evidence>
<dbReference type="GeneID" id="5031759"/>
<dbReference type="InterPro" id="IPR002895">
    <property type="entry name" value="Paramecium_SA"/>
</dbReference>
<feature type="non-terminal residue" evidence="5">
    <location>
        <position position="999"/>
    </location>
</feature>
<evidence type="ECO:0000313" key="6">
    <source>
        <dbReference type="Proteomes" id="UP000000600"/>
    </source>
</evidence>
<keyword evidence="6" id="KW-1185">Reference proteome</keyword>
<dbReference type="PANTHER" id="PTHR38934:SF6">
    <property type="entry name" value="CHROMOSOME UNDETERMINED SCAFFOLD_176, WHOLE GENOME SHOTGUN SEQUENCE"/>
    <property type="match status" value="1"/>
</dbReference>
<accession>A0D6B0</accession>
<proteinExistence type="predicted"/>
<dbReference type="SMART" id="SM00639">
    <property type="entry name" value="PSA"/>
    <property type="match status" value="7"/>
</dbReference>
<evidence type="ECO:0000256" key="4">
    <source>
        <dbReference type="SAM" id="Phobius"/>
    </source>
</evidence>
<gene>
    <name evidence="5" type="ORF">GSPATT00039309001</name>
</gene>
<organism evidence="5 6">
    <name type="scientific">Paramecium tetraurelia</name>
    <dbReference type="NCBI Taxonomy" id="5888"/>
    <lineage>
        <taxon>Eukaryota</taxon>
        <taxon>Sar</taxon>
        <taxon>Alveolata</taxon>
        <taxon>Ciliophora</taxon>
        <taxon>Intramacronucleata</taxon>
        <taxon>Oligohymenophorea</taxon>
        <taxon>Peniculida</taxon>
        <taxon>Parameciidae</taxon>
        <taxon>Paramecium</taxon>
    </lineage>
</organism>
<dbReference type="PANTHER" id="PTHR38934">
    <property type="entry name" value="HYPHALLY REGULATED CELL WALL PROTEIN 1"/>
    <property type="match status" value="1"/>
</dbReference>
<dbReference type="HOGENOM" id="CLU_300089_0_0_1"/>
<reference evidence="5 6" key="1">
    <citation type="journal article" date="2006" name="Nature">
        <title>Global trends of whole-genome duplications revealed by the ciliate Paramecium tetraurelia.</title>
        <authorList>
            <consortium name="Genoscope"/>
            <person name="Aury J.-M."/>
            <person name="Jaillon O."/>
            <person name="Duret L."/>
            <person name="Noel B."/>
            <person name="Jubin C."/>
            <person name="Porcel B.M."/>
            <person name="Segurens B."/>
            <person name="Daubin V."/>
            <person name="Anthouard V."/>
            <person name="Aiach N."/>
            <person name="Arnaiz O."/>
            <person name="Billaut A."/>
            <person name="Beisson J."/>
            <person name="Blanc I."/>
            <person name="Bouhouche K."/>
            <person name="Camara F."/>
            <person name="Duharcourt S."/>
            <person name="Guigo R."/>
            <person name="Gogendeau D."/>
            <person name="Katinka M."/>
            <person name="Keller A.-M."/>
            <person name="Kissmehl R."/>
            <person name="Klotz C."/>
            <person name="Koll F."/>
            <person name="Le Moue A."/>
            <person name="Lepere C."/>
            <person name="Malinsky S."/>
            <person name="Nowacki M."/>
            <person name="Nowak J.K."/>
            <person name="Plattner H."/>
            <person name="Poulain J."/>
            <person name="Ruiz F."/>
            <person name="Serrano V."/>
            <person name="Zagulski M."/>
            <person name="Dessen P."/>
            <person name="Betermier M."/>
            <person name="Weissenbach J."/>
            <person name="Scarpelli C."/>
            <person name="Schachter V."/>
            <person name="Sperling L."/>
            <person name="Meyer E."/>
            <person name="Cohen J."/>
            <person name="Wincker P."/>
        </authorList>
    </citation>
    <scope>NUCLEOTIDE SEQUENCE [LARGE SCALE GENOMIC DNA]</scope>
    <source>
        <strain evidence="5 6">Stock d4-2</strain>
    </source>
</reference>
<dbReference type="Pfam" id="PF13948">
    <property type="entry name" value="DUF4215"/>
    <property type="match status" value="1"/>
</dbReference>
<keyword evidence="1" id="KW-0732">Signal</keyword>
<keyword evidence="4" id="KW-1133">Transmembrane helix</keyword>
<name>A0D6B0_PARTE</name>
<evidence type="ECO:0008006" key="7">
    <source>
        <dbReference type="Google" id="ProtNLM"/>
    </source>
</evidence>